<evidence type="ECO:0000259" key="7">
    <source>
        <dbReference type="Pfam" id="PF00266"/>
    </source>
</evidence>
<evidence type="ECO:0000256" key="3">
    <source>
        <dbReference type="ARBA" id="ARBA00022576"/>
    </source>
</evidence>
<dbReference type="GO" id="GO:0008453">
    <property type="term" value="F:alanine-glyoxylate transaminase activity"/>
    <property type="evidence" value="ECO:0007669"/>
    <property type="project" value="TreeGrafter"/>
</dbReference>
<keyword evidence="9" id="KW-1185">Reference proteome</keyword>
<reference evidence="8 9" key="1">
    <citation type="journal article" date="2014" name="Nature">
        <title>An environmental bacterial taxon with a large and distinct metabolic repertoire.</title>
        <authorList>
            <person name="Wilson M.C."/>
            <person name="Mori T."/>
            <person name="Ruckert C."/>
            <person name="Uria A.R."/>
            <person name="Helf M.J."/>
            <person name="Takada K."/>
            <person name="Gernert C."/>
            <person name="Steffens U.A."/>
            <person name="Heycke N."/>
            <person name="Schmitt S."/>
            <person name="Rinke C."/>
            <person name="Helfrich E.J."/>
            <person name="Brachmann A.O."/>
            <person name="Gurgui C."/>
            <person name="Wakimoto T."/>
            <person name="Kracht M."/>
            <person name="Crusemann M."/>
            <person name="Hentschel U."/>
            <person name="Abe I."/>
            <person name="Matsunaga S."/>
            <person name="Kalinowski J."/>
            <person name="Takeyama H."/>
            <person name="Piel J."/>
        </authorList>
    </citation>
    <scope>NUCLEOTIDE SEQUENCE [LARGE SCALE GENOMIC DNA]</scope>
    <source>
        <strain evidence="9">TSY2</strain>
    </source>
</reference>
<comment type="caution">
    <text evidence="8">The sequence shown here is derived from an EMBL/GenBank/DDBJ whole genome shotgun (WGS) entry which is preliminary data.</text>
</comment>
<sequence>MVFDDHCYLLGHILSIRESFCHKMFTMRKQKKRGNILTEIMDELNPAPRLLMGPGPVNADPRVLRAMSMPLLGQFDAEFTGYMNDVMALLRRLFQTQNEWALLVNGTARAGIEAALVSLLEPGDRVLVPIFGRFGHLLCEIARRCGADVQSIETEWGTVFDPQQIETAIQQHRPSVVAVVHGDTSTTMAQPLDGLGAICRHYDALLYVDATATLGGMTVPVDAWQLDIVSAGLQKCLSGPSGSAPITFNDRVVKAIERRRHIEQGIKPEGFVPAAGLPIQSNYFDLAMLMDYWSPQRLNHHTEASSMLYAARECARLVLREGLDACFERHALASRAMTTGLQAMGLELFGDQRHKMANVTGVVVPPGVQGDAIRHSLLEDFGIEIGTSFGPLHGRI</sequence>
<dbReference type="InterPro" id="IPR015422">
    <property type="entry name" value="PyrdxlP-dep_Trfase_small"/>
</dbReference>
<evidence type="ECO:0000256" key="2">
    <source>
        <dbReference type="ARBA" id="ARBA00009236"/>
    </source>
</evidence>
<keyword evidence="5 6" id="KW-0663">Pyridoxal phosphate</keyword>
<dbReference type="Gene3D" id="3.40.640.10">
    <property type="entry name" value="Type I PLP-dependent aspartate aminotransferase-like (Major domain)"/>
    <property type="match status" value="1"/>
</dbReference>
<feature type="non-terminal residue" evidence="8">
    <location>
        <position position="396"/>
    </location>
</feature>
<dbReference type="InterPro" id="IPR015421">
    <property type="entry name" value="PyrdxlP-dep_Trfase_major"/>
</dbReference>
<proteinExistence type="inferred from homology"/>
<comment type="cofactor">
    <cofactor evidence="1 6">
        <name>pyridoxal 5'-phosphate</name>
        <dbReference type="ChEBI" id="CHEBI:597326"/>
    </cofactor>
</comment>
<name>W4LWV7_9BACT</name>
<evidence type="ECO:0000256" key="6">
    <source>
        <dbReference type="PIRSR" id="PIRSR000524-50"/>
    </source>
</evidence>
<evidence type="ECO:0000256" key="5">
    <source>
        <dbReference type="ARBA" id="ARBA00022898"/>
    </source>
</evidence>
<keyword evidence="4" id="KW-0808">Transferase</keyword>
<gene>
    <name evidence="8" type="ORF">ETSY2_35685</name>
</gene>
<evidence type="ECO:0000313" key="9">
    <source>
        <dbReference type="Proteomes" id="UP000019140"/>
    </source>
</evidence>
<dbReference type="SUPFAM" id="SSF53383">
    <property type="entry name" value="PLP-dependent transferases"/>
    <property type="match status" value="1"/>
</dbReference>
<feature type="domain" description="Aminotransferase class V" evidence="7">
    <location>
        <begin position="74"/>
        <end position="386"/>
    </location>
</feature>
<dbReference type="Gene3D" id="3.90.1150.10">
    <property type="entry name" value="Aspartate Aminotransferase, domain 1"/>
    <property type="match status" value="1"/>
</dbReference>
<dbReference type="AlphaFoldDB" id="W4LWV7"/>
<evidence type="ECO:0000313" key="8">
    <source>
        <dbReference type="EMBL" id="ETX02373.1"/>
    </source>
</evidence>
<organism evidence="8 9">
    <name type="scientific">Candidatus Entotheonella gemina</name>
    <dbReference type="NCBI Taxonomy" id="1429439"/>
    <lineage>
        <taxon>Bacteria</taxon>
        <taxon>Pseudomonadati</taxon>
        <taxon>Nitrospinota/Tectimicrobiota group</taxon>
        <taxon>Candidatus Tectimicrobiota</taxon>
        <taxon>Candidatus Entotheonellia</taxon>
        <taxon>Candidatus Entotheonellales</taxon>
        <taxon>Candidatus Entotheonellaceae</taxon>
        <taxon>Candidatus Entotheonella</taxon>
    </lineage>
</organism>
<keyword evidence="3 8" id="KW-0032">Aminotransferase</keyword>
<dbReference type="Proteomes" id="UP000019140">
    <property type="component" value="Unassembled WGS sequence"/>
</dbReference>
<dbReference type="EMBL" id="AZHX01001537">
    <property type="protein sequence ID" value="ETX02373.1"/>
    <property type="molecule type" value="Genomic_DNA"/>
</dbReference>
<dbReference type="InterPro" id="IPR015424">
    <property type="entry name" value="PyrdxlP-dep_Trfase"/>
</dbReference>
<dbReference type="Pfam" id="PF00266">
    <property type="entry name" value="Aminotran_5"/>
    <property type="match status" value="1"/>
</dbReference>
<dbReference type="GO" id="GO:0004760">
    <property type="term" value="F:L-serine-pyruvate transaminase activity"/>
    <property type="evidence" value="ECO:0007669"/>
    <property type="project" value="TreeGrafter"/>
</dbReference>
<comment type="similarity">
    <text evidence="2">Belongs to the class-V pyridoxal-phosphate-dependent aminotransferase family.</text>
</comment>
<protein>
    <submittedName>
        <fullName evidence="8">Aminotransferase V</fullName>
    </submittedName>
</protein>
<dbReference type="HOGENOM" id="CLU_027686_0_0_7"/>
<dbReference type="InterPro" id="IPR024169">
    <property type="entry name" value="SP_NH2Trfase/AEP_transaminase"/>
</dbReference>
<dbReference type="InterPro" id="IPR000192">
    <property type="entry name" value="Aminotrans_V_dom"/>
</dbReference>
<dbReference type="PANTHER" id="PTHR21152:SF40">
    <property type="entry name" value="ALANINE--GLYOXYLATE AMINOTRANSFERASE"/>
    <property type="match status" value="1"/>
</dbReference>
<accession>W4LWV7</accession>
<dbReference type="PIRSF" id="PIRSF000524">
    <property type="entry name" value="SPT"/>
    <property type="match status" value="1"/>
</dbReference>
<dbReference type="PANTHER" id="PTHR21152">
    <property type="entry name" value="AMINOTRANSFERASE CLASS V"/>
    <property type="match status" value="1"/>
</dbReference>
<dbReference type="FunFam" id="3.40.640.10:FF:000027">
    <property type="entry name" value="Serine--pyruvate aminotransferase, mitochondrial"/>
    <property type="match status" value="1"/>
</dbReference>
<evidence type="ECO:0000256" key="1">
    <source>
        <dbReference type="ARBA" id="ARBA00001933"/>
    </source>
</evidence>
<evidence type="ECO:0000256" key="4">
    <source>
        <dbReference type="ARBA" id="ARBA00022679"/>
    </source>
</evidence>
<feature type="modified residue" description="N6-(pyridoxal phosphate)lysine" evidence="6">
    <location>
        <position position="235"/>
    </location>
</feature>
<dbReference type="GO" id="GO:0019265">
    <property type="term" value="P:glycine biosynthetic process, by transamination of glyoxylate"/>
    <property type="evidence" value="ECO:0007669"/>
    <property type="project" value="TreeGrafter"/>
</dbReference>